<dbReference type="PANTHER" id="PTHR45138:SF9">
    <property type="entry name" value="DIGUANYLATE CYCLASE DGCM-RELATED"/>
    <property type="match status" value="1"/>
</dbReference>
<dbReference type="RefSeq" id="WP_233926108.1">
    <property type="nucleotide sequence ID" value="NZ_JAJVKT010000026.1"/>
</dbReference>
<evidence type="ECO:0000259" key="5">
    <source>
        <dbReference type="PROSITE" id="PS50887"/>
    </source>
</evidence>
<comment type="cofactor">
    <cofactor evidence="1">
        <name>Mg(2+)</name>
        <dbReference type="ChEBI" id="CHEBI:18420"/>
    </cofactor>
</comment>
<dbReference type="NCBIfam" id="TIGR00254">
    <property type="entry name" value="GGDEF"/>
    <property type="match status" value="1"/>
</dbReference>
<dbReference type="EC" id="2.7.7.65" evidence="2"/>
<evidence type="ECO:0000256" key="4">
    <source>
        <dbReference type="SAM" id="Phobius"/>
    </source>
</evidence>
<comment type="catalytic activity">
    <reaction evidence="3">
        <text>2 GTP = 3',3'-c-di-GMP + 2 diphosphate</text>
        <dbReference type="Rhea" id="RHEA:24898"/>
        <dbReference type="ChEBI" id="CHEBI:33019"/>
        <dbReference type="ChEBI" id="CHEBI:37565"/>
        <dbReference type="ChEBI" id="CHEBI:58805"/>
        <dbReference type="EC" id="2.7.7.65"/>
    </reaction>
</comment>
<dbReference type="InterPro" id="IPR043128">
    <property type="entry name" value="Rev_trsase/Diguanyl_cyclase"/>
</dbReference>
<dbReference type="Gene3D" id="3.30.70.270">
    <property type="match status" value="1"/>
</dbReference>
<feature type="transmembrane region" description="Helical" evidence="4">
    <location>
        <begin position="157"/>
        <end position="178"/>
    </location>
</feature>
<feature type="domain" description="GGDEF" evidence="5">
    <location>
        <begin position="232"/>
        <end position="362"/>
    </location>
</feature>
<gene>
    <name evidence="6" type="ORF">LZG35_18070</name>
</gene>
<feature type="transmembrane region" description="Helical" evidence="4">
    <location>
        <begin position="20"/>
        <end position="41"/>
    </location>
</feature>
<proteinExistence type="predicted"/>
<dbReference type="AlphaFoldDB" id="A0A9Q3W915"/>
<dbReference type="FunFam" id="3.30.70.270:FF:000001">
    <property type="entry name" value="Diguanylate cyclase domain protein"/>
    <property type="match status" value="1"/>
</dbReference>
<protein>
    <recommendedName>
        <fullName evidence="2">diguanylate cyclase</fullName>
        <ecNumber evidence="2">2.7.7.65</ecNumber>
    </recommendedName>
</protein>
<dbReference type="PROSITE" id="PS50887">
    <property type="entry name" value="GGDEF"/>
    <property type="match status" value="1"/>
</dbReference>
<name>A0A9Q3W915_9GAMM</name>
<dbReference type="Proteomes" id="UP001107961">
    <property type="component" value="Unassembled WGS sequence"/>
</dbReference>
<evidence type="ECO:0000313" key="7">
    <source>
        <dbReference type="Proteomes" id="UP001107961"/>
    </source>
</evidence>
<dbReference type="GO" id="GO:0052621">
    <property type="term" value="F:diguanylate cyclase activity"/>
    <property type="evidence" value="ECO:0007669"/>
    <property type="project" value="UniProtKB-EC"/>
</dbReference>
<evidence type="ECO:0000313" key="6">
    <source>
        <dbReference type="EMBL" id="MCE7510547.1"/>
    </source>
</evidence>
<feature type="transmembrane region" description="Helical" evidence="4">
    <location>
        <begin position="128"/>
        <end position="151"/>
    </location>
</feature>
<dbReference type="SMART" id="SM00267">
    <property type="entry name" value="GGDEF"/>
    <property type="match status" value="1"/>
</dbReference>
<dbReference type="InterPro" id="IPR029787">
    <property type="entry name" value="Nucleotide_cyclase"/>
</dbReference>
<evidence type="ECO:0000256" key="1">
    <source>
        <dbReference type="ARBA" id="ARBA00001946"/>
    </source>
</evidence>
<dbReference type="PANTHER" id="PTHR45138">
    <property type="entry name" value="REGULATORY COMPONENTS OF SENSORY TRANSDUCTION SYSTEM"/>
    <property type="match status" value="1"/>
</dbReference>
<sequence>MQQRISRGYDKQEFQRLSLAALLGAGAHTLVCWLALQWGFFALSPEAFFLTFLALWFGHLVVWSLACLTLRNGGDVGRFTEPVLVWSTVALLVSALFLSDHRLLVMVFFLAVLQIGVFRVGRWQLLRLALLGVGGYALVLLELQSSARYAFNAMVEWQHWLLFTLAVVLMMMLALEIVGIRRRIDGRNEALQQMARQVRDLAIRDELTGLYGRRHAMELLTKACGQARRGAYLLAVVFVDLDHFKTINDRYGHLTGDRVLIRFADLLRRHLQPPALAARMGGEEFLLILPVSHRQQARELVERILAELREEGFEGQPDLSVTATAGLALAGAGEEAEQVLARADRLLYQAKQAGRDRLLEDA</sequence>
<comment type="caution">
    <text evidence="6">The sequence shown here is derived from an EMBL/GenBank/DDBJ whole genome shotgun (WGS) entry which is preliminary data.</text>
</comment>
<feature type="transmembrane region" description="Helical" evidence="4">
    <location>
        <begin position="79"/>
        <end position="97"/>
    </location>
</feature>
<reference evidence="6" key="1">
    <citation type="submission" date="2022-01" db="EMBL/GenBank/DDBJ databases">
        <authorList>
            <person name="Karlyshev A.V."/>
            <person name="Jaspars M."/>
        </authorList>
    </citation>
    <scope>NUCLEOTIDE SEQUENCE</scope>
    <source>
        <strain evidence="6">AGSA3-2</strain>
    </source>
</reference>
<dbReference type="Pfam" id="PF00990">
    <property type="entry name" value="GGDEF"/>
    <property type="match status" value="1"/>
</dbReference>
<evidence type="ECO:0000256" key="3">
    <source>
        <dbReference type="ARBA" id="ARBA00034247"/>
    </source>
</evidence>
<dbReference type="InterPro" id="IPR050469">
    <property type="entry name" value="Diguanylate_Cyclase"/>
</dbReference>
<evidence type="ECO:0000256" key="2">
    <source>
        <dbReference type="ARBA" id="ARBA00012528"/>
    </source>
</evidence>
<keyword evidence="4" id="KW-1133">Transmembrane helix</keyword>
<accession>A0A9Q3W915</accession>
<dbReference type="CDD" id="cd01949">
    <property type="entry name" value="GGDEF"/>
    <property type="match status" value="1"/>
</dbReference>
<dbReference type="SUPFAM" id="SSF55073">
    <property type="entry name" value="Nucleotide cyclase"/>
    <property type="match status" value="1"/>
</dbReference>
<feature type="transmembrane region" description="Helical" evidence="4">
    <location>
        <begin position="103"/>
        <end position="121"/>
    </location>
</feature>
<keyword evidence="4" id="KW-0472">Membrane</keyword>
<organism evidence="6 7">
    <name type="scientific">Alloalcanivorax xenomutans</name>
    <dbReference type="NCBI Taxonomy" id="1094342"/>
    <lineage>
        <taxon>Bacteria</taxon>
        <taxon>Pseudomonadati</taxon>
        <taxon>Pseudomonadota</taxon>
        <taxon>Gammaproteobacteria</taxon>
        <taxon>Oceanospirillales</taxon>
        <taxon>Alcanivoracaceae</taxon>
        <taxon>Alloalcanivorax</taxon>
    </lineage>
</organism>
<feature type="transmembrane region" description="Helical" evidence="4">
    <location>
        <begin position="47"/>
        <end position="67"/>
    </location>
</feature>
<dbReference type="EMBL" id="JAJVKT010000026">
    <property type="protein sequence ID" value="MCE7510547.1"/>
    <property type="molecule type" value="Genomic_DNA"/>
</dbReference>
<keyword evidence="7" id="KW-1185">Reference proteome</keyword>
<keyword evidence="4" id="KW-0812">Transmembrane</keyword>
<dbReference type="InterPro" id="IPR000160">
    <property type="entry name" value="GGDEF_dom"/>
</dbReference>